<evidence type="ECO:0000313" key="3">
    <source>
        <dbReference type="Proteomes" id="UP000008394"/>
    </source>
</evidence>
<accession>A0A806FQF5</accession>
<reference evidence="2 3" key="1">
    <citation type="journal article" date="2011" name="J. Bacteriol.">
        <title>Genome Sequence of the Probiotic Strain Bifidobacterium animalis subsp. lactis CNCM I-2494.</title>
        <authorList>
            <person name="Chervaux C."/>
            <person name="Grimaldi C."/>
            <person name="Bolotin A."/>
            <person name="Quinquis B."/>
            <person name="Legrain-Raspaud S."/>
            <person name="van Hylckama Vlieg J.E."/>
            <person name="Denariaz G."/>
            <person name="Smokvina T."/>
        </authorList>
    </citation>
    <scope>NUCLEOTIDE SEQUENCE [LARGE SCALE GENOMIC DNA]</scope>
    <source>
        <strain evidence="2 3">CNCM I-2494</strain>
    </source>
</reference>
<feature type="domain" description="Serine aminopeptidase S33" evidence="1">
    <location>
        <begin position="49"/>
        <end position="163"/>
    </location>
</feature>
<dbReference type="SUPFAM" id="SSF53474">
    <property type="entry name" value="alpha/beta-Hydrolases"/>
    <property type="match status" value="1"/>
</dbReference>
<protein>
    <recommendedName>
        <fullName evidence="1">Serine aminopeptidase S33 domain-containing protein</fullName>
    </recommendedName>
</protein>
<dbReference type="AlphaFoldDB" id="A0A806FQF5"/>
<dbReference type="Proteomes" id="UP000008394">
    <property type="component" value="Chromosome"/>
</dbReference>
<dbReference type="PANTHER" id="PTHR43265:SF1">
    <property type="entry name" value="ESTERASE ESTD"/>
    <property type="match status" value="1"/>
</dbReference>
<gene>
    <name evidence="2" type="ORF">BALAC2494_00462</name>
</gene>
<organism evidence="2 3">
    <name type="scientific">Bifidobacterium animalis subsp. lactis CNCM I-2494</name>
    <dbReference type="NCBI Taxonomy" id="1042403"/>
    <lineage>
        <taxon>Bacteria</taxon>
        <taxon>Bacillati</taxon>
        <taxon>Actinomycetota</taxon>
        <taxon>Actinomycetes</taxon>
        <taxon>Bifidobacteriales</taxon>
        <taxon>Bifidobacteriaceae</taxon>
        <taxon>Bifidobacterium</taxon>
    </lineage>
</organism>
<evidence type="ECO:0000259" key="1">
    <source>
        <dbReference type="Pfam" id="PF12146"/>
    </source>
</evidence>
<dbReference type="Pfam" id="PF12146">
    <property type="entry name" value="Hydrolase_4"/>
    <property type="match status" value="1"/>
</dbReference>
<dbReference type="EMBL" id="CP002915">
    <property type="protein sequence ID" value="AEK30128.1"/>
    <property type="molecule type" value="Genomic_DNA"/>
</dbReference>
<dbReference type="GO" id="GO:0052689">
    <property type="term" value="F:carboxylic ester hydrolase activity"/>
    <property type="evidence" value="ECO:0007669"/>
    <property type="project" value="TreeGrafter"/>
</dbReference>
<dbReference type="PANTHER" id="PTHR43265">
    <property type="entry name" value="ESTERASE ESTD"/>
    <property type="match status" value="1"/>
</dbReference>
<dbReference type="InterPro" id="IPR053145">
    <property type="entry name" value="AB_hydrolase_Est10"/>
</dbReference>
<name>A0A806FQF5_BIFAN</name>
<proteinExistence type="predicted"/>
<dbReference type="Gene3D" id="3.40.50.1820">
    <property type="entry name" value="alpha/beta hydrolase"/>
    <property type="match status" value="1"/>
</dbReference>
<sequence>MRCRTPVRASHAGGNMTTSTHTEEITVMRDGLRLHGRIDAPQGEPKGPVVILMHGFMADLGYEPGSLLQQVSDQLVEAGFTSVRFDFNGRGNSDGSFANSDVCNQVEDAIAVLNFVRDRFEPAEISLLGHSQGGVIAGMTAGMYADVVHSLVLLSPAASIKDDALRGRVLGVPFDPYHIPRRIALADGKHEVAGKYSRIAKTIPVYEAAAMFKGPALAIQGEQDKVIDPSCAHNYGNAMANCTVSLYTNLDHKFNGDDRMRAIGEAVAFLQTHHEVA</sequence>
<dbReference type="InterPro" id="IPR029058">
    <property type="entry name" value="AB_hydrolase_fold"/>
</dbReference>
<evidence type="ECO:0000313" key="2">
    <source>
        <dbReference type="EMBL" id="AEK30128.1"/>
    </source>
</evidence>
<dbReference type="InterPro" id="IPR022742">
    <property type="entry name" value="Hydrolase_4"/>
</dbReference>
<dbReference type="KEGG" id="bnm:BALAC2494_00462"/>